<dbReference type="Proteomes" id="UP000499080">
    <property type="component" value="Unassembled WGS sequence"/>
</dbReference>
<gene>
    <name evidence="2" type="ORF">AVEN_98492_1</name>
</gene>
<evidence type="ECO:0000256" key="1">
    <source>
        <dbReference type="SAM" id="Coils"/>
    </source>
</evidence>
<evidence type="ECO:0000313" key="3">
    <source>
        <dbReference type="Proteomes" id="UP000499080"/>
    </source>
</evidence>
<proteinExistence type="predicted"/>
<sequence>MFSCSTCKKLVLQNQKWETLDARIRILIDRTEELHNNGQRNTPECIKLSMERKKCQEQIELVEDEIARLGSSVIHHFDNVIGSSEEPFKIVSPEKSAKFQSKVEIPKLALETGSLI</sequence>
<name>A0A4Y2NGF2_ARAVE</name>
<evidence type="ECO:0000313" key="2">
    <source>
        <dbReference type="EMBL" id="GBN38545.1"/>
    </source>
</evidence>
<feature type="coiled-coil region" evidence="1">
    <location>
        <begin position="45"/>
        <end position="72"/>
    </location>
</feature>
<organism evidence="2 3">
    <name type="scientific">Araneus ventricosus</name>
    <name type="common">Orbweaver spider</name>
    <name type="synonym">Epeira ventricosa</name>
    <dbReference type="NCBI Taxonomy" id="182803"/>
    <lineage>
        <taxon>Eukaryota</taxon>
        <taxon>Metazoa</taxon>
        <taxon>Ecdysozoa</taxon>
        <taxon>Arthropoda</taxon>
        <taxon>Chelicerata</taxon>
        <taxon>Arachnida</taxon>
        <taxon>Araneae</taxon>
        <taxon>Araneomorphae</taxon>
        <taxon>Entelegynae</taxon>
        <taxon>Araneoidea</taxon>
        <taxon>Araneidae</taxon>
        <taxon>Araneus</taxon>
    </lineage>
</organism>
<dbReference type="EMBL" id="BGPR01009198">
    <property type="protein sequence ID" value="GBN38545.1"/>
    <property type="molecule type" value="Genomic_DNA"/>
</dbReference>
<protein>
    <submittedName>
        <fullName evidence="2">Uncharacterized protein</fullName>
    </submittedName>
</protein>
<accession>A0A4Y2NGF2</accession>
<reference evidence="2 3" key="1">
    <citation type="journal article" date="2019" name="Sci. Rep.">
        <title>Orb-weaving spider Araneus ventricosus genome elucidates the spidroin gene catalogue.</title>
        <authorList>
            <person name="Kono N."/>
            <person name="Nakamura H."/>
            <person name="Ohtoshi R."/>
            <person name="Moran D.A.P."/>
            <person name="Shinohara A."/>
            <person name="Yoshida Y."/>
            <person name="Fujiwara M."/>
            <person name="Mori M."/>
            <person name="Tomita M."/>
            <person name="Arakawa K."/>
        </authorList>
    </citation>
    <scope>NUCLEOTIDE SEQUENCE [LARGE SCALE GENOMIC DNA]</scope>
</reference>
<comment type="caution">
    <text evidence="2">The sequence shown here is derived from an EMBL/GenBank/DDBJ whole genome shotgun (WGS) entry which is preliminary data.</text>
</comment>
<dbReference type="AlphaFoldDB" id="A0A4Y2NGF2"/>
<keyword evidence="3" id="KW-1185">Reference proteome</keyword>
<keyword evidence="1" id="KW-0175">Coiled coil</keyword>